<evidence type="ECO:0000256" key="1">
    <source>
        <dbReference type="ARBA" id="ARBA00005417"/>
    </source>
</evidence>
<dbReference type="SUPFAM" id="SSF52540">
    <property type="entry name" value="P-loop containing nucleoside triphosphate hydrolases"/>
    <property type="match status" value="1"/>
</dbReference>
<protein>
    <submittedName>
        <fullName evidence="7">ABC transporter ATP-binding protein</fullName>
    </submittedName>
</protein>
<dbReference type="CDD" id="cd03255">
    <property type="entry name" value="ABC_MJ0796_LolCDE_FtsE"/>
    <property type="match status" value="1"/>
</dbReference>
<dbReference type="InterPro" id="IPR003593">
    <property type="entry name" value="AAA+_ATPase"/>
</dbReference>
<keyword evidence="4 7" id="KW-0067">ATP-binding</keyword>
<comment type="similarity">
    <text evidence="1">Belongs to the ABC transporter superfamily.</text>
</comment>
<keyword evidence="5" id="KW-1278">Translocase</keyword>
<dbReference type="Pfam" id="PF00005">
    <property type="entry name" value="ABC_tran"/>
    <property type="match status" value="1"/>
</dbReference>
<evidence type="ECO:0000259" key="6">
    <source>
        <dbReference type="PROSITE" id="PS50893"/>
    </source>
</evidence>
<dbReference type="Gene3D" id="3.40.50.300">
    <property type="entry name" value="P-loop containing nucleotide triphosphate hydrolases"/>
    <property type="match status" value="1"/>
</dbReference>
<dbReference type="PANTHER" id="PTHR42798">
    <property type="entry name" value="LIPOPROTEIN-RELEASING SYSTEM ATP-BINDING PROTEIN LOLD"/>
    <property type="match status" value="1"/>
</dbReference>
<sequence length="225" mass="25498">MLQIKNLEKFYRTDEVQTIALNKLSFEVKEGEFVAIMGPSGCGKSTLLNILGLLDNPDGGSFKFNGEEISKYNERKRSQLRKHSVGFVFQSFNLIDELTVFENVELPLIYTGVKKAERKRRVEEVLEKMQIMHRRNHFPQQLSGGQQQRVAVARAVVNNPKLILADEPTGNLDSSNGNEVMDLLIDLNEAGTTIVMVTHSEHDAKYSHRIIRMLDGQKVTENILV</sequence>
<dbReference type="PANTHER" id="PTHR42798:SF6">
    <property type="entry name" value="CELL DIVISION ATP-BINDING PROTEIN FTSE"/>
    <property type="match status" value="1"/>
</dbReference>
<keyword evidence="3" id="KW-0547">Nucleotide-binding</keyword>
<gene>
    <name evidence="7" type="ORF">ACFSRZ_03165</name>
</gene>
<dbReference type="RefSeq" id="WP_379665064.1">
    <property type="nucleotide sequence ID" value="NZ_JBHULH010000001.1"/>
</dbReference>
<accession>A0ABW5LPY2</accession>
<dbReference type="PROSITE" id="PS00211">
    <property type="entry name" value="ABC_TRANSPORTER_1"/>
    <property type="match status" value="1"/>
</dbReference>
<dbReference type="InterPro" id="IPR003439">
    <property type="entry name" value="ABC_transporter-like_ATP-bd"/>
</dbReference>
<comment type="caution">
    <text evidence="7">The sequence shown here is derived from an EMBL/GenBank/DDBJ whole genome shotgun (WGS) entry which is preliminary data.</text>
</comment>
<evidence type="ECO:0000256" key="4">
    <source>
        <dbReference type="ARBA" id="ARBA00022840"/>
    </source>
</evidence>
<feature type="domain" description="ABC transporter" evidence="6">
    <location>
        <begin position="2"/>
        <end position="225"/>
    </location>
</feature>
<evidence type="ECO:0000313" key="7">
    <source>
        <dbReference type="EMBL" id="MFD2566356.1"/>
    </source>
</evidence>
<dbReference type="InterPro" id="IPR017911">
    <property type="entry name" value="MacB-like_ATP-bd"/>
</dbReference>
<dbReference type="InterPro" id="IPR017871">
    <property type="entry name" value="ABC_transporter-like_CS"/>
</dbReference>
<dbReference type="EMBL" id="JBHULH010000001">
    <property type="protein sequence ID" value="MFD2566356.1"/>
    <property type="molecule type" value="Genomic_DNA"/>
</dbReference>
<dbReference type="InterPro" id="IPR027417">
    <property type="entry name" value="P-loop_NTPase"/>
</dbReference>
<evidence type="ECO:0000256" key="2">
    <source>
        <dbReference type="ARBA" id="ARBA00022448"/>
    </source>
</evidence>
<evidence type="ECO:0000256" key="5">
    <source>
        <dbReference type="ARBA" id="ARBA00022967"/>
    </source>
</evidence>
<dbReference type="Proteomes" id="UP001597508">
    <property type="component" value="Unassembled WGS sequence"/>
</dbReference>
<keyword evidence="2" id="KW-0813">Transport</keyword>
<proteinExistence type="inferred from homology"/>
<dbReference type="SMART" id="SM00382">
    <property type="entry name" value="AAA"/>
    <property type="match status" value="1"/>
</dbReference>
<reference evidence="8" key="1">
    <citation type="journal article" date="2019" name="Int. J. Syst. Evol. Microbiol.">
        <title>The Global Catalogue of Microorganisms (GCM) 10K type strain sequencing project: providing services to taxonomists for standard genome sequencing and annotation.</title>
        <authorList>
            <consortium name="The Broad Institute Genomics Platform"/>
            <consortium name="The Broad Institute Genome Sequencing Center for Infectious Disease"/>
            <person name="Wu L."/>
            <person name="Ma J."/>
        </authorList>
    </citation>
    <scope>NUCLEOTIDE SEQUENCE [LARGE SCALE GENOMIC DNA]</scope>
    <source>
        <strain evidence="8">KCTC 52127</strain>
    </source>
</reference>
<name>A0ABW5LPY2_9FLAO</name>
<evidence type="ECO:0000313" key="8">
    <source>
        <dbReference type="Proteomes" id="UP001597508"/>
    </source>
</evidence>
<keyword evidence="8" id="KW-1185">Reference proteome</keyword>
<evidence type="ECO:0000256" key="3">
    <source>
        <dbReference type="ARBA" id="ARBA00022741"/>
    </source>
</evidence>
<organism evidence="7 8">
    <name type="scientific">Pseudotenacibaculum haliotis</name>
    <dbReference type="NCBI Taxonomy" id="1862138"/>
    <lineage>
        <taxon>Bacteria</taxon>
        <taxon>Pseudomonadati</taxon>
        <taxon>Bacteroidota</taxon>
        <taxon>Flavobacteriia</taxon>
        <taxon>Flavobacteriales</taxon>
        <taxon>Flavobacteriaceae</taxon>
        <taxon>Pseudotenacibaculum</taxon>
    </lineage>
</organism>
<dbReference type="GO" id="GO:0005524">
    <property type="term" value="F:ATP binding"/>
    <property type="evidence" value="ECO:0007669"/>
    <property type="project" value="UniProtKB-KW"/>
</dbReference>
<dbReference type="PROSITE" id="PS50893">
    <property type="entry name" value="ABC_TRANSPORTER_2"/>
    <property type="match status" value="1"/>
</dbReference>